<sequence length="68" mass="7767">EKLFNGTPPFPLVKRVKSKIDKLHEAKPHKEQLATAQPMEEKNNQASIMVRKYGDTCGHEARLENPLK</sequence>
<evidence type="ECO:0000313" key="1">
    <source>
        <dbReference type="EMBL" id="RKF65530.1"/>
    </source>
</evidence>
<protein>
    <submittedName>
        <fullName evidence="1">Uncharacterized protein</fullName>
    </submittedName>
</protein>
<keyword evidence="2" id="KW-1185">Reference proteome</keyword>
<accession>A0A420I745</accession>
<gene>
    <name evidence="1" type="ORF">OnM2_006009</name>
</gene>
<organism evidence="1 2">
    <name type="scientific">Erysiphe neolycopersici</name>
    <dbReference type="NCBI Taxonomy" id="212602"/>
    <lineage>
        <taxon>Eukaryota</taxon>
        <taxon>Fungi</taxon>
        <taxon>Dikarya</taxon>
        <taxon>Ascomycota</taxon>
        <taxon>Pezizomycotina</taxon>
        <taxon>Leotiomycetes</taxon>
        <taxon>Erysiphales</taxon>
        <taxon>Erysiphaceae</taxon>
        <taxon>Erysiphe</taxon>
    </lineage>
</organism>
<dbReference type="Proteomes" id="UP000286134">
    <property type="component" value="Unassembled WGS sequence"/>
</dbReference>
<comment type="caution">
    <text evidence="1">The sequence shown here is derived from an EMBL/GenBank/DDBJ whole genome shotgun (WGS) entry which is preliminary data.</text>
</comment>
<dbReference type="EMBL" id="MCFK01000681">
    <property type="protein sequence ID" value="RKF65530.1"/>
    <property type="molecule type" value="Genomic_DNA"/>
</dbReference>
<evidence type="ECO:0000313" key="2">
    <source>
        <dbReference type="Proteomes" id="UP000286134"/>
    </source>
</evidence>
<reference evidence="1 2" key="1">
    <citation type="journal article" date="2018" name="BMC Genomics">
        <title>Comparative genome analyses reveal sequence features reflecting distinct modes of host-adaptation between dicot and monocot powdery mildew.</title>
        <authorList>
            <person name="Wu Y."/>
            <person name="Ma X."/>
            <person name="Pan Z."/>
            <person name="Kale S.D."/>
            <person name="Song Y."/>
            <person name="King H."/>
            <person name="Zhang Q."/>
            <person name="Presley C."/>
            <person name="Deng X."/>
            <person name="Wei C.I."/>
            <person name="Xiao S."/>
        </authorList>
    </citation>
    <scope>NUCLEOTIDE SEQUENCE [LARGE SCALE GENOMIC DNA]</scope>
    <source>
        <strain evidence="1">UMSG2</strain>
    </source>
</reference>
<dbReference type="AlphaFoldDB" id="A0A420I745"/>
<name>A0A420I745_9PEZI</name>
<feature type="non-terminal residue" evidence="1">
    <location>
        <position position="1"/>
    </location>
</feature>
<proteinExistence type="predicted"/>